<accession>A0A7J8A8N3</accession>
<protein>
    <submittedName>
        <fullName evidence="1">Uncharacterized protein</fullName>
    </submittedName>
</protein>
<dbReference type="EMBL" id="JACAGB010000002">
    <property type="protein sequence ID" value="KAF6382526.1"/>
    <property type="molecule type" value="Genomic_DNA"/>
</dbReference>
<proteinExistence type="predicted"/>
<comment type="caution">
    <text evidence="1">The sequence shown here is derived from an EMBL/GenBank/DDBJ whole genome shotgun (WGS) entry which is preliminary data.</text>
</comment>
<evidence type="ECO:0000313" key="1">
    <source>
        <dbReference type="EMBL" id="KAF6382526.1"/>
    </source>
</evidence>
<evidence type="ECO:0000313" key="2">
    <source>
        <dbReference type="Proteomes" id="UP000558488"/>
    </source>
</evidence>
<gene>
    <name evidence="1" type="ORF">mPipKuh1_008888</name>
</gene>
<reference evidence="1 2" key="1">
    <citation type="journal article" date="2020" name="Nature">
        <title>Six reference-quality genomes reveal evolution of bat adaptations.</title>
        <authorList>
            <person name="Jebb D."/>
            <person name="Huang Z."/>
            <person name="Pippel M."/>
            <person name="Hughes G.M."/>
            <person name="Lavrichenko K."/>
            <person name="Devanna P."/>
            <person name="Winkler S."/>
            <person name="Jermiin L.S."/>
            <person name="Skirmuntt E.C."/>
            <person name="Katzourakis A."/>
            <person name="Burkitt-Gray L."/>
            <person name="Ray D.A."/>
            <person name="Sullivan K.A.M."/>
            <person name="Roscito J.G."/>
            <person name="Kirilenko B.M."/>
            <person name="Davalos L.M."/>
            <person name="Corthals A.P."/>
            <person name="Power M.L."/>
            <person name="Jones G."/>
            <person name="Ransome R.D."/>
            <person name="Dechmann D.K.N."/>
            <person name="Locatelli A.G."/>
            <person name="Puechmaille S.J."/>
            <person name="Fedrigo O."/>
            <person name="Jarvis E.D."/>
            <person name="Hiller M."/>
            <person name="Vernes S.C."/>
            <person name="Myers E.W."/>
            <person name="Teeling E.C."/>
        </authorList>
    </citation>
    <scope>NUCLEOTIDE SEQUENCE [LARGE SCALE GENOMIC DNA]</scope>
    <source>
        <strain evidence="1">MPipKuh1</strain>
        <tissue evidence="1">Flight muscle</tissue>
    </source>
</reference>
<dbReference type="Proteomes" id="UP000558488">
    <property type="component" value="Unassembled WGS sequence"/>
</dbReference>
<dbReference type="AlphaFoldDB" id="A0A7J8A8N3"/>
<organism evidence="1 2">
    <name type="scientific">Pipistrellus kuhlii</name>
    <name type="common">Kuhl's pipistrelle</name>
    <dbReference type="NCBI Taxonomy" id="59472"/>
    <lineage>
        <taxon>Eukaryota</taxon>
        <taxon>Metazoa</taxon>
        <taxon>Chordata</taxon>
        <taxon>Craniata</taxon>
        <taxon>Vertebrata</taxon>
        <taxon>Euteleostomi</taxon>
        <taxon>Mammalia</taxon>
        <taxon>Eutheria</taxon>
        <taxon>Laurasiatheria</taxon>
        <taxon>Chiroptera</taxon>
        <taxon>Yangochiroptera</taxon>
        <taxon>Vespertilionidae</taxon>
        <taxon>Pipistrellus</taxon>
    </lineage>
</organism>
<keyword evidence="2" id="KW-1185">Reference proteome</keyword>
<sequence length="129" mass="14475">MPSQYRHLTSYQLTGLRLIWRKTSSIYTNMLIRPDILPDKAGAWLACKQPMVPCPGHPNPQWGHPIPIKAWLACKPPRPLAQAVPNPHPGHPSGQTSWSPPMHQASIVYNKRVICKFTLKAEGLLDQSL</sequence>
<name>A0A7J8A8N3_PIPKU</name>